<evidence type="ECO:0000256" key="1">
    <source>
        <dbReference type="SAM" id="MobiDB-lite"/>
    </source>
</evidence>
<dbReference type="EMBL" id="KQ242166">
    <property type="protein sequence ID" value="KNC80340.1"/>
    <property type="molecule type" value="Genomic_DNA"/>
</dbReference>
<feature type="compositionally biased region" description="Polar residues" evidence="1">
    <location>
        <begin position="1"/>
        <end position="17"/>
    </location>
</feature>
<dbReference type="Proteomes" id="UP000054560">
    <property type="component" value="Unassembled WGS sequence"/>
</dbReference>
<dbReference type="AlphaFoldDB" id="A0A0L0FU17"/>
<evidence type="ECO:0000313" key="3">
    <source>
        <dbReference type="Proteomes" id="UP000054560"/>
    </source>
</evidence>
<feature type="region of interest" description="Disordered" evidence="1">
    <location>
        <begin position="1"/>
        <end position="23"/>
    </location>
</feature>
<reference evidence="2 3" key="1">
    <citation type="submission" date="2011-02" db="EMBL/GenBank/DDBJ databases">
        <title>The Genome Sequence of Sphaeroforma arctica JP610.</title>
        <authorList>
            <consortium name="The Broad Institute Genome Sequencing Platform"/>
            <person name="Russ C."/>
            <person name="Cuomo C."/>
            <person name="Young S.K."/>
            <person name="Zeng Q."/>
            <person name="Gargeya S."/>
            <person name="Alvarado L."/>
            <person name="Berlin A."/>
            <person name="Chapman S.B."/>
            <person name="Chen Z."/>
            <person name="Freedman E."/>
            <person name="Gellesch M."/>
            <person name="Goldberg J."/>
            <person name="Griggs A."/>
            <person name="Gujja S."/>
            <person name="Heilman E."/>
            <person name="Heiman D."/>
            <person name="Howarth C."/>
            <person name="Mehta T."/>
            <person name="Neiman D."/>
            <person name="Pearson M."/>
            <person name="Roberts A."/>
            <person name="Saif S."/>
            <person name="Shea T."/>
            <person name="Shenoy N."/>
            <person name="Sisk P."/>
            <person name="Stolte C."/>
            <person name="Sykes S."/>
            <person name="White J."/>
            <person name="Yandava C."/>
            <person name="Burger G."/>
            <person name="Gray M.W."/>
            <person name="Holland P.W.H."/>
            <person name="King N."/>
            <person name="Lang F.B.F."/>
            <person name="Roger A.J."/>
            <person name="Ruiz-Trillo I."/>
            <person name="Haas B."/>
            <person name="Nusbaum C."/>
            <person name="Birren B."/>
        </authorList>
    </citation>
    <scope>NUCLEOTIDE SEQUENCE [LARGE SCALE GENOMIC DNA]</scope>
    <source>
        <strain evidence="2 3">JP610</strain>
    </source>
</reference>
<dbReference type="RefSeq" id="XP_014154242.1">
    <property type="nucleotide sequence ID" value="XM_014298767.1"/>
</dbReference>
<name>A0A0L0FU17_9EUKA</name>
<keyword evidence="3" id="KW-1185">Reference proteome</keyword>
<proteinExistence type="predicted"/>
<evidence type="ECO:0000313" key="2">
    <source>
        <dbReference type="EMBL" id="KNC80340.1"/>
    </source>
</evidence>
<sequence length="185" mass="20709">MPRGGTNCSMWTTPPSNTKEKSCPQCKTFVDRNDYPTPPSQPETTACDLLELVPRGTLAQIRILSEDDIRSKKVVTPRIVFVDRKGDVAEMVRASRTSVGVLRLLGRFPTCLQNNSTAFAAVRVFVNPEYESLMRMVLGEFSHTEEPTIQFGFTYSAGTDRFMKVSPETFVVSQEAPIEPFSTYI</sequence>
<organism evidence="2 3">
    <name type="scientific">Sphaeroforma arctica JP610</name>
    <dbReference type="NCBI Taxonomy" id="667725"/>
    <lineage>
        <taxon>Eukaryota</taxon>
        <taxon>Ichthyosporea</taxon>
        <taxon>Ichthyophonida</taxon>
        <taxon>Sphaeroforma</taxon>
    </lineage>
</organism>
<protein>
    <submittedName>
        <fullName evidence="2">Uncharacterized protein</fullName>
    </submittedName>
</protein>
<dbReference type="GeneID" id="25907802"/>
<gene>
    <name evidence="2" type="ORF">SARC_07298</name>
</gene>
<accession>A0A0L0FU17</accession>